<dbReference type="GO" id="GO:0005524">
    <property type="term" value="F:ATP binding"/>
    <property type="evidence" value="ECO:0007669"/>
    <property type="project" value="UniProtKB-KW"/>
</dbReference>
<dbReference type="InterPro" id="IPR003593">
    <property type="entry name" value="AAA+_ATPase"/>
</dbReference>
<dbReference type="SUPFAM" id="SSF52540">
    <property type="entry name" value="P-loop containing nucleoside triphosphate hydrolases"/>
    <property type="match status" value="1"/>
</dbReference>
<dbReference type="PIRSF" id="PIRSF003073">
    <property type="entry name" value="DNAC_TnpB_IstB"/>
    <property type="match status" value="1"/>
</dbReference>
<evidence type="ECO:0000256" key="2">
    <source>
        <dbReference type="ARBA" id="ARBA00022741"/>
    </source>
</evidence>
<keyword evidence="3" id="KW-0067">ATP-binding</keyword>
<dbReference type="InterPro" id="IPR002611">
    <property type="entry name" value="IstB_ATP-bd"/>
</dbReference>
<keyword evidence="2" id="KW-0547">Nucleotide-binding</keyword>
<organism evidence="5 6">
    <name type="scientific">Idiomarina baltica</name>
    <dbReference type="NCBI Taxonomy" id="190892"/>
    <lineage>
        <taxon>Bacteria</taxon>
        <taxon>Pseudomonadati</taxon>
        <taxon>Pseudomonadota</taxon>
        <taxon>Gammaproteobacteria</taxon>
        <taxon>Alteromonadales</taxon>
        <taxon>Idiomarinaceae</taxon>
        <taxon>Idiomarina</taxon>
    </lineage>
</organism>
<protein>
    <submittedName>
        <fullName evidence="5">Transposase</fullName>
    </submittedName>
</protein>
<gene>
    <name evidence="5" type="ORF">DCR58_05855</name>
</gene>
<dbReference type="NCBIfam" id="NF038214">
    <property type="entry name" value="IS21_help_AAA"/>
    <property type="match status" value="1"/>
</dbReference>
<feature type="domain" description="AAA+ ATPase" evidence="4">
    <location>
        <begin position="99"/>
        <end position="232"/>
    </location>
</feature>
<accession>A0A348WP36</accession>
<dbReference type="AlphaFoldDB" id="A0A348WP36"/>
<dbReference type="Proteomes" id="UP000262878">
    <property type="component" value="Unassembled WGS sequence"/>
</dbReference>
<dbReference type="CDD" id="cd00009">
    <property type="entry name" value="AAA"/>
    <property type="match status" value="1"/>
</dbReference>
<dbReference type="PANTHER" id="PTHR30050:SF4">
    <property type="entry name" value="ATP-BINDING PROTEIN RV3427C IN INSERTION SEQUENCE-RELATED"/>
    <property type="match status" value="1"/>
</dbReference>
<dbReference type="EMBL" id="DMUP01000133">
    <property type="protein sequence ID" value="HAR56298.1"/>
    <property type="molecule type" value="Genomic_DNA"/>
</dbReference>
<dbReference type="SMART" id="SM00382">
    <property type="entry name" value="AAA"/>
    <property type="match status" value="1"/>
</dbReference>
<dbReference type="PANTHER" id="PTHR30050">
    <property type="entry name" value="CHROMOSOMAL REPLICATION INITIATOR PROTEIN DNAA"/>
    <property type="match status" value="1"/>
</dbReference>
<evidence type="ECO:0000313" key="5">
    <source>
        <dbReference type="EMBL" id="HAR56298.1"/>
    </source>
</evidence>
<sequence>MSLSSLHEQLRALRLGHFSQALQQQQEQPDTYTDMSFEERLGLLATHEILCRDNTKVKRLTRQAKLRFDARPSGIDYRSGRGLKKEKIAALLSGQYLHYNQNIIITGATGCGKTHLACALATQACEQHHSARYYRLGELLDELHVGHADGSYRQQLNTLAKRKLLILDDWGMEKLSARQANDLLDVMEIRYQQSSTIIASQIPTSEWYKLIPSPTIADALLDRLLHNSHRIELTGESMRKLDQSDHLA</sequence>
<reference evidence="5 6" key="1">
    <citation type="journal article" date="2018" name="Nat. Biotechnol.">
        <title>A standardized bacterial taxonomy based on genome phylogeny substantially revises the tree of life.</title>
        <authorList>
            <person name="Parks D.H."/>
            <person name="Chuvochina M."/>
            <person name="Waite D.W."/>
            <person name="Rinke C."/>
            <person name="Skarshewski A."/>
            <person name="Chaumeil P.A."/>
            <person name="Hugenholtz P."/>
        </authorList>
    </citation>
    <scope>NUCLEOTIDE SEQUENCE [LARGE SCALE GENOMIC DNA]</scope>
    <source>
        <strain evidence="5">UBA9360</strain>
    </source>
</reference>
<dbReference type="InterPro" id="IPR047661">
    <property type="entry name" value="IstB"/>
</dbReference>
<evidence type="ECO:0000313" key="6">
    <source>
        <dbReference type="Proteomes" id="UP000262878"/>
    </source>
</evidence>
<proteinExistence type="inferred from homology"/>
<dbReference type="Pfam" id="PF01695">
    <property type="entry name" value="IstB_IS21"/>
    <property type="match status" value="1"/>
</dbReference>
<dbReference type="InterPro" id="IPR027417">
    <property type="entry name" value="P-loop_NTPase"/>
</dbReference>
<evidence type="ECO:0000256" key="3">
    <source>
        <dbReference type="ARBA" id="ARBA00022840"/>
    </source>
</evidence>
<evidence type="ECO:0000259" key="4">
    <source>
        <dbReference type="SMART" id="SM00382"/>
    </source>
</evidence>
<evidence type="ECO:0000256" key="1">
    <source>
        <dbReference type="ARBA" id="ARBA00008059"/>
    </source>
</evidence>
<comment type="similarity">
    <text evidence="1">Belongs to the IS21/IS1162 putative ATP-binding protein family.</text>
</comment>
<dbReference type="GO" id="GO:0006260">
    <property type="term" value="P:DNA replication"/>
    <property type="evidence" value="ECO:0007669"/>
    <property type="project" value="TreeGrafter"/>
</dbReference>
<dbReference type="InterPro" id="IPR028350">
    <property type="entry name" value="DNAC/IstB-like"/>
</dbReference>
<comment type="caution">
    <text evidence="5">The sequence shown here is derived from an EMBL/GenBank/DDBJ whole genome shotgun (WGS) entry which is preliminary data.</text>
</comment>
<name>A0A348WP36_9GAMM</name>
<dbReference type="Gene3D" id="3.40.50.300">
    <property type="entry name" value="P-loop containing nucleotide triphosphate hydrolases"/>
    <property type="match status" value="1"/>
</dbReference>